<sequence>MCLSRDGDKVSGFKSNLPLLAMCPLWRRLAIPLVYDHVFVQYEGRPTRSGGLFTVDPNVTEPTDVAVKTNLGLVAMAGCAHAVKRVRIDVHCLANPFPGWREVIQRMHDVASTWGVVDLTVEMHPDLFHFDARNLDMDKYTDDVAEVGDLLAALMPDVRRLECGGVNQNPIARTLYGRLAGHYADQLQKLISQHPIAVPVGSRFTKLQKVEVSYDYVAGYQLPQIQSEELVDMSLTNGPPNHSWASFSTDGDPRAIEFTKLTNLHAAYGKTYEDNGAAVHHRDGHPWKLCFPSLENLDIHCMQDTCPLLEYAVLPPRMESISIKLKAAAYQEIANVVLPVTQCIALGIAVQAPSDLDGFPVINRILDRVRGSEVLKLKIEDSAIPVVPESITCTTLTHLKVLPPTTVDTMLAFIERLPNLAKLSLYGLDVSEIQADMSIPDADHNTLVEPIHASLSQLIIYGHRMRHYPDKAVAVAKYMLLRVPTLTTLIAIYTPKTPVLNFVDAYAPRHPNLSSVQLTLDEGKHTGNH</sequence>
<dbReference type="Proteomes" id="UP001140087">
    <property type="component" value="Unassembled WGS sequence"/>
</dbReference>
<gene>
    <name evidence="1" type="ORF">H4R21_001032</name>
</gene>
<evidence type="ECO:0000313" key="1">
    <source>
        <dbReference type="EMBL" id="KAJ2806045.1"/>
    </source>
</evidence>
<keyword evidence="2" id="KW-1185">Reference proteome</keyword>
<reference evidence="1" key="1">
    <citation type="submission" date="2022-07" db="EMBL/GenBank/DDBJ databases">
        <title>Phylogenomic reconstructions and comparative analyses of Kickxellomycotina fungi.</title>
        <authorList>
            <person name="Reynolds N.K."/>
            <person name="Stajich J.E."/>
            <person name="Barry K."/>
            <person name="Grigoriev I.V."/>
            <person name="Crous P."/>
            <person name="Smith M.E."/>
        </authorList>
    </citation>
    <scope>NUCLEOTIDE SEQUENCE</scope>
    <source>
        <strain evidence="1">BCRC 34780</strain>
    </source>
</reference>
<dbReference type="EMBL" id="JANBUN010000184">
    <property type="protein sequence ID" value="KAJ2806045.1"/>
    <property type="molecule type" value="Genomic_DNA"/>
</dbReference>
<name>A0ACC1LED1_9FUNG</name>
<evidence type="ECO:0000313" key="2">
    <source>
        <dbReference type="Proteomes" id="UP001140087"/>
    </source>
</evidence>
<comment type="caution">
    <text evidence="1">The sequence shown here is derived from an EMBL/GenBank/DDBJ whole genome shotgun (WGS) entry which is preliminary data.</text>
</comment>
<accession>A0ACC1LED1</accession>
<organism evidence="1 2">
    <name type="scientific">Coemansia helicoidea</name>
    <dbReference type="NCBI Taxonomy" id="1286919"/>
    <lineage>
        <taxon>Eukaryota</taxon>
        <taxon>Fungi</taxon>
        <taxon>Fungi incertae sedis</taxon>
        <taxon>Zoopagomycota</taxon>
        <taxon>Kickxellomycotina</taxon>
        <taxon>Kickxellomycetes</taxon>
        <taxon>Kickxellales</taxon>
        <taxon>Kickxellaceae</taxon>
        <taxon>Coemansia</taxon>
    </lineage>
</organism>
<protein>
    <submittedName>
        <fullName evidence="1">Uncharacterized protein</fullName>
    </submittedName>
</protein>
<proteinExistence type="predicted"/>